<feature type="region of interest" description="Disordered" evidence="1">
    <location>
        <begin position="1"/>
        <end position="138"/>
    </location>
</feature>
<name>A0A2G9TJG5_TELCI</name>
<dbReference type="Proteomes" id="UP000230423">
    <property type="component" value="Unassembled WGS sequence"/>
</dbReference>
<sequence length="186" mass="19597">PSHVQFRAPTIRAPPTTHTEDCNENCRTSKSSEEDSAYAGFGSTSPASSTQSSMSLQSSSSKGSHEVDCQPEPVIGEKPTTPELAMKRRGSDSQDKPTLAVKGVSSRLPTTAEKIEPEVEAETPKSDLPEAKKAALPSPTVGVVSPMLSQRRADNAVVESVPLKPAPAAIECEPSSSSRSLEKKAP</sequence>
<feature type="non-terminal residue" evidence="2">
    <location>
        <position position="1"/>
    </location>
</feature>
<feature type="compositionally biased region" description="Low complexity" evidence="1">
    <location>
        <begin position="43"/>
        <end position="62"/>
    </location>
</feature>
<proteinExistence type="predicted"/>
<accession>A0A2G9TJG5</accession>
<feature type="region of interest" description="Disordered" evidence="1">
    <location>
        <begin position="163"/>
        <end position="186"/>
    </location>
</feature>
<evidence type="ECO:0000256" key="1">
    <source>
        <dbReference type="SAM" id="MobiDB-lite"/>
    </source>
</evidence>
<feature type="compositionally biased region" description="Basic and acidic residues" evidence="1">
    <location>
        <begin position="113"/>
        <end position="133"/>
    </location>
</feature>
<organism evidence="2 3">
    <name type="scientific">Teladorsagia circumcincta</name>
    <name type="common">Brown stomach worm</name>
    <name type="synonym">Ostertagia circumcincta</name>
    <dbReference type="NCBI Taxonomy" id="45464"/>
    <lineage>
        <taxon>Eukaryota</taxon>
        <taxon>Metazoa</taxon>
        <taxon>Ecdysozoa</taxon>
        <taxon>Nematoda</taxon>
        <taxon>Chromadorea</taxon>
        <taxon>Rhabditida</taxon>
        <taxon>Rhabditina</taxon>
        <taxon>Rhabditomorpha</taxon>
        <taxon>Strongyloidea</taxon>
        <taxon>Trichostrongylidae</taxon>
        <taxon>Teladorsagia</taxon>
    </lineage>
</organism>
<evidence type="ECO:0000313" key="3">
    <source>
        <dbReference type="Proteomes" id="UP000230423"/>
    </source>
</evidence>
<evidence type="ECO:0000313" key="2">
    <source>
        <dbReference type="EMBL" id="PIO57480.1"/>
    </source>
</evidence>
<gene>
    <name evidence="2" type="ORF">TELCIR_21106</name>
</gene>
<reference evidence="2 3" key="1">
    <citation type="submission" date="2015-09" db="EMBL/GenBank/DDBJ databases">
        <title>Draft genome of the parasitic nematode Teladorsagia circumcincta isolate WARC Sus (inbred).</title>
        <authorList>
            <person name="Mitreva M."/>
        </authorList>
    </citation>
    <scope>NUCLEOTIDE SEQUENCE [LARGE SCALE GENOMIC DNA]</scope>
    <source>
        <strain evidence="2 3">S</strain>
    </source>
</reference>
<dbReference type="OrthoDB" id="10267155at2759"/>
<protein>
    <submittedName>
        <fullName evidence="2">Uncharacterized protein</fullName>
    </submittedName>
</protein>
<keyword evidence="3" id="KW-1185">Reference proteome</keyword>
<dbReference type="AlphaFoldDB" id="A0A2G9TJG5"/>
<feature type="compositionally biased region" description="Basic and acidic residues" evidence="1">
    <location>
        <begin position="85"/>
        <end position="95"/>
    </location>
</feature>
<dbReference type="EMBL" id="KZ371181">
    <property type="protein sequence ID" value="PIO57480.1"/>
    <property type="molecule type" value="Genomic_DNA"/>
</dbReference>